<dbReference type="Proteomes" id="UP000828251">
    <property type="component" value="Unassembled WGS sequence"/>
</dbReference>
<reference evidence="2 3" key="1">
    <citation type="journal article" date="2021" name="Plant Biotechnol. J.">
        <title>Multi-omics assisted identification of the key and species-specific regulatory components of drought-tolerant mechanisms in Gossypium stocksii.</title>
        <authorList>
            <person name="Yu D."/>
            <person name="Ke L."/>
            <person name="Zhang D."/>
            <person name="Wu Y."/>
            <person name="Sun Y."/>
            <person name="Mei J."/>
            <person name="Sun J."/>
            <person name="Sun Y."/>
        </authorList>
    </citation>
    <scope>NUCLEOTIDE SEQUENCE [LARGE SCALE GENOMIC DNA]</scope>
    <source>
        <strain evidence="3">cv. E1</strain>
        <tissue evidence="2">Leaf</tissue>
    </source>
</reference>
<feature type="region of interest" description="Disordered" evidence="1">
    <location>
        <begin position="1"/>
        <end position="35"/>
    </location>
</feature>
<gene>
    <name evidence="2" type="ORF">J1N35_028524</name>
</gene>
<feature type="non-terminal residue" evidence="2">
    <location>
        <position position="113"/>
    </location>
</feature>
<evidence type="ECO:0000313" key="3">
    <source>
        <dbReference type="Proteomes" id="UP000828251"/>
    </source>
</evidence>
<dbReference type="AlphaFoldDB" id="A0A9D3UWG4"/>
<proteinExistence type="predicted"/>
<protein>
    <submittedName>
        <fullName evidence="2">Uncharacterized protein</fullName>
    </submittedName>
</protein>
<feature type="non-terminal residue" evidence="2">
    <location>
        <position position="1"/>
    </location>
</feature>
<feature type="compositionally biased region" description="Low complexity" evidence="1">
    <location>
        <begin position="7"/>
        <end position="27"/>
    </location>
</feature>
<evidence type="ECO:0000256" key="1">
    <source>
        <dbReference type="SAM" id="MobiDB-lite"/>
    </source>
</evidence>
<organism evidence="2 3">
    <name type="scientific">Gossypium stocksii</name>
    <dbReference type="NCBI Taxonomy" id="47602"/>
    <lineage>
        <taxon>Eukaryota</taxon>
        <taxon>Viridiplantae</taxon>
        <taxon>Streptophyta</taxon>
        <taxon>Embryophyta</taxon>
        <taxon>Tracheophyta</taxon>
        <taxon>Spermatophyta</taxon>
        <taxon>Magnoliopsida</taxon>
        <taxon>eudicotyledons</taxon>
        <taxon>Gunneridae</taxon>
        <taxon>Pentapetalae</taxon>
        <taxon>rosids</taxon>
        <taxon>malvids</taxon>
        <taxon>Malvales</taxon>
        <taxon>Malvaceae</taxon>
        <taxon>Malvoideae</taxon>
        <taxon>Gossypium</taxon>
    </lineage>
</organism>
<name>A0A9D3UWG4_9ROSI</name>
<accession>A0A9D3UWG4</accession>
<dbReference type="EMBL" id="JAIQCV010000009">
    <property type="protein sequence ID" value="KAH1063537.1"/>
    <property type="molecule type" value="Genomic_DNA"/>
</dbReference>
<sequence length="113" mass="12627">SAEGLQNSNLSSETSSSLSGANLSSPSTAETSIGTQHRNLKPLQIGSTIYVSQTNHYCFRVLILLALQGQDDLQHVTVNFYLLGKRLKMLVFQGRLQCFMHLFIRIFPTLRVK</sequence>
<evidence type="ECO:0000313" key="2">
    <source>
        <dbReference type="EMBL" id="KAH1063537.1"/>
    </source>
</evidence>
<keyword evidence="3" id="KW-1185">Reference proteome</keyword>
<comment type="caution">
    <text evidence="2">The sequence shown here is derived from an EMBL/GenBank/DDBJ whole genome shotgun (WGS) entry which is preliminary data.</text>
</comment>